<keyword evidence="3" id="KW-1185">Reference proteome</keyword>
<accession>A0AAU9IXV2</accession>
<feature type="compositionally biased region" description="Polar residues" evidence="1">
    <location>
        <begin position="517"/>
        <end position="535"/>
    </location>
</feature>
<feature type="region of interest" description="Disordered" evidence="1">
    <location>
        <begin position="509"/>
        <end position="604"/>
    </location>
</feature>
<reference evidence="2" key="1">
    <citation type="submission" date="2021-09" db="EMBL/GenBank/DDBJ databases">
        <authorList>
            <consortium name="AG Swart"/>
            <person name="Singh M."/>
            <person name="Singh A."/>
            <person name="Seah K."/>
            <person name="Emmerich C."/>
        </authorList>
    </citation>
    <scope>NUCLEOTIDE SEQUENCE</scope>
    <source>
        <strain evidence="2">ATCC30299</strain>
    </source>
</reference>
<dbReference type="Proteomes" id="UP001162131">
    <property type="component" value="Unassembled WGS sequence"/>
</dbReference>
<protein>
    <recommendedName>
        <fullName evidence="4">Abnormal spindle-like microcephaly-associated protein</fullName>
    </recommendedName>
</protein>
<name>A0AAU9IXV2_9CILI</name>
<feature type="compositionally biased region" description="Basic and acidic residues" evidence="1">
    <location>
        <begin position="471"/>
        <end position="487"/>
    </location>
</feature>
<evidence type="ECO:0008006" key="4">
    <source>
        <dbReference type="Google" id="ProtNLM"/>
    </source>
</evidence>
<feature type="region of interest" description="Disordered" evidence="1">
    <location>
        <begin position="334"/>
        <end position="394"/>
    </location>
</feature>
<proteinExistence type="predicted"/>
<feature type="region of interest" description="Disordered" evidence="1">
    <location>
        <begin position="21"/>
        <end position="54"/>
    </location>
</feature>
<organism evidence="2 3">
    <name type="scientific">Blepharisma stoltei</name>
    <dbReference type="NCBI Taxonomy" id="1481888"/>
    <lineage>
        <taxon>Eukaryota</taxon>
        <taxon>Sar</taxon>
        <taxon>Alveolata</taxon>
        <taxon>Ciliophora</taxon>
        <taxon>Postciliodesmatophora</taxon>
        <taxon>Heterotrichea</taxon>
        <taxon>Heterotrichida</taxon>
        <taxon>Blepharismidae</taxon>
        <taxon>Blepharisma</taxon>
    </lineage>
</organism>
<evidence type="ECO:0000313" key="2">
    <source>
        <dbReference type="EMBL" id="CAG9318533.1"/>
    </source>
</evidence>
<comment type="caution">
    <text evidence="2">The sequence shown here is derived from an EMBL/GenBank/DDBJ whole genome shotgun (WGS) entry which is preliminary data.</text>
</comment>
<sequence>MEISDLLKTLENFKTDLARKKRMRTLSRSPLRSNPHRSTSPHQKSQKIIKPVSNESMRSNTPLFHSYGPSKPQYNIPDMCATERTHYSHVPRSTLELLERFRYPKEKLRTYKLDAAQLIFSCIKRFICKHLWIWKKEASKRTELILNSKRISSSRTSINEKPEEISFKDTTMPVWFDANSIDGRKYRKVFSANASLRVLPENNQEMPRNLQNYGEKKSVIEVRKVNEAEISSPVTERKSIDLSPISKELNVFNRTEGYVKIIWVLNKAAKKAKRDSIEIIKIAYRKDLVTKTLLCYTEKMYKNTLKVVFKAMKETNSINFLMKSLKKSEAIQTSLEEQDGKKTKRIHRRSIEDFSSGEHNRRRITGEFGMKNHHESPDFSISNHSRSAHENSKRNHASNFFSSLEDTDPILVQDYLDHSEEHTARTLQQYIDQQTERTQGTDHKDVVESLYYKKKDRKAILDTQGSSKSSSSRDHSQSIRKVVDNEQKQYANTSSRIVAQFSYETLDKTERADSKRSSANSSFAKSLPLSQSQNHLKPPLHVPKAHNVKEKDPSRSKTPSKQSSGNASSYESLLISSSNNSDGERLKSSKKPSRENSAKKSPFKISSFKEDNLAQTIHLSYKNSDSESDLIKKAASYIDIEKSKRLKRRGYAESAEKRGLKLLTFFINRRLVKKSFMIYKRHTMKMFVFNLLDKATKKLSNIFSKKLSISFKIIYKHAAFVQRIREKLTTQANKYLYKRFNQWKISTIQTRFEEKYKQQAWKSETHIYTLKTESYLKSLTDIIEAKLLSKTHESFSHLKSCYQKTKAYQVSLAFLFKTINSAYKATNHRKISESFQTLSAIANLQKKKAKQLEILLKNISKDINYRLSVCFTHWHSSIKQKNYDSLKTIAHVQILESLIRTQIKSAMSCFHIANRKSKQFDSEKYKKVSRFVKAISNYLSNEKQKSLIIWKCYLKVSKYKLSYVSCGLRHLTSITFSIKKKHFNSFFSRVQMYLSPRRRPKTGTMFLALKNIQTGLNCLDNFFKSKNVSKSAYFQILKQDLKIFKLQKKALNRVLRTQRIAMKMWLKGKLVAWRINQMK</sequence>
<feature type="compositionally biased region" description="Polar residues" evidence="1">
    <location>
        <begin position="556"/>
        <end position="567"/>
    </location>
</feature>
<evidence type="ECO:0000313" key="3">
    <source>
        <dbReference type="Proteomes" id="UP001162131"/>
    </source>
</evidence>
<dbReference type="AlphaFoldDB" id="A0AAU9IXV2"/>
<evidence type="ECO:0000256" key="1">
    <source>
        <dbReference type="SAM" id="MobiDB-lite"/>
    </source>
</evidence>
<feature type="compositionally biased region" description="Basic and acidic residues" evidence="1">
    <location>
        <begin position="582"/>
        <end position="598"/>
    </location>
</feature>
<feature type="compositionally biased region" description="Polar residues" evidence="1">
    <location>
        <begin position="26"/>
        <end position="43"/>
    </location>
</feature>
<feature type="compositionally biased region" description="Low complexity" evidence="1">
    <location>
        <begin position="568"/>
        <end position="581"/>
    </location>
</feature>
<feature type="region of interest" description="Disordered" evidence="1">
    <location>
        <begin position="461"/>
        <end position="487"/>
    </location>
</feature>
<gene>
    <name evidence="2" type="ORF">BSTOLATCC_MIC21006</name>
</gene>
<feature type="compositionally biased region" description="Basic and acidic residues" evidence="1">
    <location>
        <begin position="349"/>
        <end position="359"/>
    </location>
</feature>
<dbReference type="EMBL" id="CAJZBQ010000020">
    <property type="protein sequence ID" value="CAG9318533.1"/>
    <property type="molecule type" value="Genomic_DNA"/>
</dbReference>